<dbReference type="PANTHER" id="PTHR47614:SF2">
    <property type="entry name" value="GLYCOPHORIN-C"/>
    <property type="match status" value="1"/>
</dbReference>
<dbReference type="GeneTree" id="ENSGT00940000177342"/>
<dbReference type="InterPro" id="IPR042192">
    <property type="entry name" value="Glycophorin-C"/>
</dbReference>
<feature type="region of interest" description="Disordered" evidence="1">
    <location>
        <begin position="75"/>
        <end position="109"/>
    </location>
</feature>
<evidence type="ECO:0000313" key="4">
    <source>
        <dbReference type="Proteomes" id="UP000261360"/>
    </source>
</evidence>
<dbReference type="GO" id="GO:0030863">
    <property type="term" value="C:cortical cytoskeleton"/>
    <property type="evidence" value="ECO:0007669"/>
    <property type="project" value="TreeGrafter"/>
</dbReference>
<evidence type="ECO:0000313" key="3">
    <source>
        <dbReference type="Ensembl" id="ENSSLDP00000005200.1"/>
    </source>
</evidence>
<dbReference type="Proteomes" id="UP000261360">
    <property type="component" value="Unplaced"/>
</dbReference>
<feature type="transmembrane region" description="Helical" evidence="2">
    <location>
        <begin position="45"/>
        <end position="65"/>
    </location>
</feature>
<evidence type="ECO:0000256" key="1">
    <source>
        <dbReference type="SAM" id="MobiDB-lite"/>
    </source>
</evidence>
<evidence type="ECO:0000256" key="2">
    <source>
        <dbReference type="SAM" id="Phobius"/>
    </source>
</evidence>
<evidence type="ECO:0008006" key="5">
    <source>
        <dbReference type="Google" id="ProtNLM"/>
    </source>
</evidence>
<reference evidence="3" key="1">
    <citation type="submission" date="2025-08" db="UniProtKB">
        <authorList>
            <consortium name="Ensembl"/>
        </authorList>
    </citation>
    <scope>IDENTIFICATION</scope>
</reference>
<keyword evidence="2" id="KW-1133">Transmembrane helix</keyword>
<keyword evidence="4" id="KW-1185">Reference proteome</keyword>
<dbReference type="Ensembl" id="ENSSLDT00000005367.1">
    <property type="protein sequence ID" value="ENSSLDP00000005200.1"/>
    <property type="gene ID" value="ENSSLDG00000004138.1"/>
</dbReference>
<sequence length="109" mass="12454">MCRTESKCVKFCSLCVKVRLASARTTRPQGERTDMGGRDGQKSCVIAVVIFVVVTVLAITARFLYRRKETYRNQEVKGVKQDDSQDFPFNNQTTDSQDVSSESRKEYFI</sequence>
<dbReference type="PANTHER" id="PTHR47614">
    <property type="entry name" value="GLYCOPHORIN-C"/>
    <property type="match status" value="1"/>
</dbReference>
<keyword evidence="2" id="KW-0472">Membrane</keyword>
<accession>A0A3B4WML4</accession>
<keyword evidence="2" id="KW-0812">Transmembrane</keyword>
<dbReference type="AlphaFoldDB" id="A0A3B4WML4"/>
<dbReference type="GO" id="GO:0016020">
    <property type="term" value="C:membrane"/>
    <property type="evidence" value="ECO:0007669"/>
    <property type="project" value="TreeGrafter"/>
</dbReference>
<feature type="compositionally biased region" description="Polar residues" evidence="1">
    <location>
        <begin position="87"/>
        <end position="100"/>
    </location>
</feature>
<proteinExistence type="predicted"/>
<organism evidence="3 4">
    <name type="scientific">Seriola lalandi dorsalis</name>
    <dbReference type="NCBI Taxonomy" id="1841481"/>
    <lineage>
        <taxon>Eukaryota</taxon>
        <taxon>Metazoa</taxon>
        <taxon>Chordata</taxon>
        <taxon>Craniata</taxon>
        <taxon>Vertebrata</taxon>
        <taxon>Euteleostomi</taxon>
        <taxon>Actinopterygii</taxon>
        <taxon>Neopterygii</taxon>
        <taxon>Teleostei</taxon>
        <taxon>Neoteleostei</taxon>
        <taxon>Acanthomorphata</taxon>
        <taxon>Carangaria</taxon>
        <taxon>Carangiformes</taxon>
        <taxon>Carangidae</taxon>
        <taxon>Seriola</taxon>
    </lineage>
</organism>
<protein>
    <recommendedName>
        <fullName evidence="5">Neurexin/syndecan/glycophorin C domain-containing protein</fullName>
    </recommendedName>
</protein>
<reference evidence="3" key="2">
    <citation type="submission" date="2025-09" db="UniProtKB">
        <authorList>
            <consortium name="Ensembl"/>
        </authorList>
    </citation>
    <scope>IDENTIFICATION</scope>
</reference>
<name>A0A3B4WML4_SERLL</name>